<geneLocation type="plasmid" evidence="1">
    <name>pVPS91</name>
</geneLocation>
<name>A0A1P8DRI7_VIBPH</name>
<dbReference type="EMBL" id="KX957972">
    <property type="protein sequence ID" value="APU91735.1"/>
    <property type="molecule type" value="Genomic_DNA"/>
</dbReference>
<sequence>MGSQKLKTQEIDGHRFYLSSRSDGKWVMTVEPAFRSNGTQSLDGWLPRYYSKVGSAKAALTKKLGSEWLWEDA</sequence>
<organism evidence="1">
    <name type="scientific">Vibrio parahaemolyticus</name>
    <dbReference type="NCBI Taxonomy" id="670"/>
    <lineage>
        <taxon>Bacteria</taxon>
        <taxon>Pseudomonadati</taxon>
        <taxon>Pseudomonadota</taxon>
        <taxon>Gammaproteobacteria</taxon>
        <taxon>Vibrionales</taxon>
        <taxon>Vibrionaceae</taxon>
        <taxon>Vibrio</taxon>
    </lineage>
</organism>
<dbReference type="AlphaFoldDB" id="A0A1P8DRI7"/>
<keyword evidence="1" id="KW-0614">Plasmid</keyword>
<protein>
    <submittedName>
        <fullName evidence="1">Uncharacterized protein</fullName>
    </submittedName>
</protein>
<evidence type="ECO:0000313" key="1">
    <source>
        <dbReference type="EMBL" id="APU91735.1"/>
    </source>
</evidence>
<reference evidence="1" key="1">
    <citation type="submission" date="2016-10" db="EMBL/GenBank/DDBJ databases">
        <title>Evolution and Comparative Genomics of Conjugative MDR Plasmids in Vibrio species.</title>
        <authorList>
            <person name="Li R."/>
            <person name="Ye L."/>
            <person name="Wong M.Ho.Yin."/>
            <person name="Zheng Z."/>
            <person name="Chan E.Wai.Chi."/>
            <person name="Chen S."/>
        </authorList>
    </citation>
    <scope>NUCLEOTIDE SEQUENCE</scope>
    <source>
        <plasmid evidence="1">pVPS91</plasmid>
    </source>
</reference>
<proteinExistence type="predicted"/>
<accession>A0A1P8DRI7</accession>
<dbReference type="RefSeq" id="WP_069541814.1">
    <property type="nucleotide sequence ID" value="NZ_KX957972.1"/>
</dbReference>